<reference evidence="3 4" key="1">
    <citation type="submission" date="2016-10" db="EMBL/GenBank/DDBJ databases">
        <authorList>
            <person name="de Groot N.N."/>
        </authorList>
    </citation>
    <scope>NUCLEOTIDE SEQUENCE [LARGE SCALE GENOMIC DNA]</scope>
    <source>
        <strain evidence="3 4">DSM 25294</strain>
    </source>
</reference>
<dbReference type="EMBL" id="FNEK01000029">
    <property type="protein sequence ID" value="SDK01436.1"/>
    <property type="molecule type" value="Genomic_DNA"/>
</dbReference>
<accession>A0A1G8YF96</accession>
<dbReference type="PROSITE" id="PS50076">
    <property type="entry name" value="DNAJ_2"/>
    <property type="match status" value="1"/>
</dbReference>
<dbReference type="FunFam" id="2.60.260.20:FF:000013">
    <property type="entry name" value="DnaJ subfamily B member 11"/>
    <property type="match status" value="1"/>
</dbReference>
<gene>
    <name evidence="3" type="ORF">SAMN04488026_10294</name>
</gene>
<evidence type="ECO:0000256" key="1">
    <source>
        <dbReference type="ARBA" id="ARBA00023186"/>
    </source>
</evidence>
<dbReference type="STRING" id="571298.SAMN04488026_10294"/>
<proteinExistence type="predicted"/>
<name>A0A1G8YF96_9RHOB</name>
<dbReference type="SUPFAM" id="SSF46565">
    <property type="entry name" value="Chaperone J-domain"/>
    <property type="match status" value="1"/>
</dbReference>
<evidence type="ECO:0000313" key="3">
    <source>
        <dbReference type="EMBL" id="SDK01436.1"/>
    </source>
</evidence>
<dbReference type="InterPro" id="IPR001623">
    <property type="entry name" value="DnaJ_domain"/>
</dbReference>
<dbReference type="SMART" id="SM00271">
    <property type="entry name" value="DnaJ"/>
    <property type="match status" value="1"/>
</dbReference>
<dbReference type="Pfam" id="PF00226">
    <property type="entry name" value="DnaJ"/>
    <property type="match status" value="1"/>
</dbReference>
<dbReference type="InterPro" id="IPR008971">
    <property type="entry name" value="HSP40/DnaJ_pept-bd"/>
</dbReference>
<dbReference type="CDD" id="cd10747">
    <property type="entry name" value="DnaJ_C"/>
    <property type="match status" value="1"/>
</dbReference>
<dbReference type="Gene3D" id="1.10.287.110">
    <property type="entry name" value="DnaJ domain"/>
    <property type="match status" value="1"/>
</dbReference>
<dbReference type="PRINTS" id="PR00625">
    <property type="entry name" value="JDOMAIN"/>
</dbReference>
<feature type="domain" description="J" evidence="2">
    <location>
        <begin position="2"/>
        <end position="67"/>
    </location>
</feature>
<dbReference type="SUPFAM" id="SSF49493">
    <property type="entry name" value="HSP40/DnaJ peptide-binding domain"/>
    <property type="match status" value="2"/>
</dbReference>
<keyword evidence="4" id="KW-1185">Reference proteome</keyword>
<sequence length="310" mass="34313">MNPYEALGVKKTATAEEIKKAYRKIVKESHPDLNPGDSAGEERFKAASSAYDLLKDPKKRERFDRGEIDAQGHERPEAHFYRNYAGARDNPYAGGQKFDDYEDVSDFFTDFMRSAHGTRGGAGHEHLHGFHADGADVRYRLEVPFMDAALGGTTRIMLPDGASLEVQIPRGISEGQTIRLRGKGGQPIGKGRVGDALITISVAPHKLFTREGDTVRMVLPINIYEAVNGAKVEVPTISGPVSLSIPKGASSGQVLRLRGRGIAPRGREERGDQLVELKIVAPPRIDDELAEFMERWRRKHSYNPREGMKP</sequence>
<dbReference type="RefSeq" id="WP_244520739.1">
    <property type="nucleotide sequence ID" value="NZ_FNEK01000029.1"/>
</dbReference>
<dbReference type="CDD" id="cd06257">
    <property type="entry name" value="DnaJ"/>
    <property type="match status" value="1"/>
</dbReference>
<dbReference type="GO" id="GO:0042026">
    <property type="term" value="P:protein refolding"/>
    <property type="evidence" value="ECO:0007669"/>
    <property type="project" value="TreeGrafter"/>
</dbReference>
<dbReference type="Pfam" id="PF01556">
    <property type="entry name" value="DnaJ_C"/>
    <property type="match status" value="1"/>
</dbReference>
<dbReference type="Proteomes" id="UP000199382">
    <property type="component" value="Unassembled WGS sequence"/>
</dbReference>
<dbReference type="PANTHER" id="PTHR43096">
    <property type="entry name" value="DNAJ HOMOLOG 1, MITOCHONDRIAL-RELATED"/>
    <property type="match status" value="1"/>
</dbReference>
<dbReference type="InterPro" id="IPR018253">
    <property type="entry name" value="DnaJ_domain_CS"/>
</dbReference>
<protein>
    <submittedName>
        <fullName evidence="3">DnaJ-class molecular chaperone with C-terminal Zn finger domain</fullName>
    </submittedName>
</protein>
<dbReference type="Gene3D" id="2.60.260.20">
    <property type="entry name" value="Urease metallochaperone UreE, N-terminal domain"/>
    <property type="match status" value="2"/>
</dbReference>
<dbReference type="AlphaFoldDB" id="A0A1G8YF96"/>
<evidence type="ECO:0000259" key="2">
    <source>
        <dbReference type="PROSITE" id="PS50076"/>
    </source>
</evidence>
<keyword evidence="1" id="KW-0143">Chaperone</keyword>
<dbReference type="PANTHER" id="PTHR43096:SF52">
    <property type="entry name" value="DNAJ HOMOLOG 1, MITOCHONDRIAL-RELATED"/>
    <property type="match status" value="1"/>
</dbReference>
<dbReference type="InterPro" id="IPR002939">
    <property type="entry name" value="DnaJ_C"/>
</dbReference>
<organism evidence="3 4">
    <name type="scientific">Aliiruegeria lutimaris</name>
    <dbReference type="NCBI Taxonomy" id="571298"/>
    <lineage>
        <taxon>Bacteria</taxon>
        <taxon>Pseudomonadati</taxon>
        <taxon>Pseudomonadota</taxon>
        <taxon>Alphaproteobacteria</taxon>
        <taxon>Rhodobacterales</taxon>
        <taxon>Roseobacteraceae</taxon>
        <taxon>Aliiruegeria</taxon>
    </lineage>
</organism>
<dbReference type="InterPro" id="IPR036869">
    <property type="entry name" value="J_dom_sf"/>
</dbReference>
<evidence type="ECO:0000313" key="4">
    <source>
        <dbReference type="Proteomes" id="UP000199382"/>
    </source>
</evidence>
<dbReference type="GO" id="GO:0051082">
    <property type="term" value="F:unfolded protein binding"/>
    <property type="evidence" value="ECO:0007669"/>
    <property type="project" value="InterPro"/>
</dbReference>
<dbReference type="GO" id="GO:0005737">
    <property type="term" value="C:cytoplasm"/>
    <property type="evidence" value="ECO:0007669"/>
    <property type="project" value="TreeGrafter"/>
</dbReference>
<dbReference type="PROSITE" id="PS00636">
    <property type="entry name" value="DNAJ_1"/>
    <property type="match status" value="1"/>
</dbReference>